<gene>
    <name evidence="1" type="ORF">SAMN02745176_03423</name>
</gene>
<name>A0A1M6IX20_9FIRM</name>
<evidence type="ECO:0000313" key="2">
    <source>
        <dbReference type="Proteomes" id="UP000184442"/>
    </source>
</evidence>
<keyword evidence="2" id="KW-1185">Reference proteome</keyword>
<evidence type="ECO:0000313" key="1">
    <source>
        <dbReference type="EMBL" id="SHJ38939.1"/>
    </source>
</evidence>
<organism evidence="1 2">
    <name type="scientific">Lutispora thermophila DSM 19022</name>
    <dbReference type="NCBI Taxonomy" id="1122184"/>
    <lineage>
        <taxon>Bacteria</taxon>
        <taxon>Bacillati</taxon>
        <taxon>Bacillota</taxon>
        <taxon>Clostridia</taxon>
        <taxon>Lutisporales</taxon>
        <taxon>Lutisporaceae</taxon>
        <taxon>Lutispora</taxon>
    </lineage>
</organism>
<protein>
    <submittedName>
        <fullName evidence="1">Uncharacterized protein</fullName>
    </submittedName>
</protein>
<accession>A0A1M6IX20</accession>
<sequence length="56" mass="6859">MFFNKKKKDQIVYGLINCIVLEKDNGIATNYFLTLEKYSTKSYNVMHDNLYLWYYY</sequence>
<dbReference type="AlphaFoldDB" id="A0A1M6IX20"/>
<reference evidence="1 2" key="1">
    <citation type="submission" date="2016-11" db="EMBL/GenBank/DDBJ databases">
        <authorList>
            <person name="Jaros S."/>
            <person name="Januszkiewicz K."/>
            <person name="Wedrychowicz H."/>
        </authorList>
    </citation>
    <scope>NUCLEOTIDE SEQUENCE [LARGE SCALE GENOMIC DNA]</scope>
    <source>
        <strain evidence="1 2">DSM 19022</strain>
    </source>
</reference>
<dbReference type="EMBL" id="FQZS01000041">
    <property type="protein sequence ID" value="SHJ38939.1"/>
    <property type="molecule type" value="Genomic_DNA"/>
</dbReference>
<dbReference type="Proteomes" id="UP000184442">
    <property type="component" value="Unassembled WGS sequence"/>
</dbReference>
<proteinExistence type="predicted"/>